<keyword evidence="2 5" id="KW-0812">Transmembrane</keyword>
<evidence type="ECO:0000256" key="5">
    <source>
        <dbReference type="SAM" id="Phobius"/>
    </source>
</evidence>
<evidence type="ECO:0000256" key="4">
    <source>
        <dbReference type="ARBA" id="ARBA00023136"/>
    </source>
</evidence>
<feature type="transmembrane region" description="Helical" evidence="5">
    <location>
        <begin position="299"/>
        <end position="322"/>
    </location>
</feature>
<feature type="transmembrane region" description="Helical" evidence="5">
    <location>
        <begin position="213"/>
        <end position="231"/>
    </location>
</feature>
<keyword evidence="7" id="KW-1185">Reference proteome</keyword>
<reference evidence="7" key="2">
    <citation type="journal article" date="2018" name="Nat. Commun.">
        <title>Extreme sensitivity to ultraviolet light in the fungal pathogen causing white-nose syndrome of bats.</title>
        <authorList>
            <person name="Palmer J.M."/>
            <person name="Drees K.P."/>
            <person name="Foster J.T."/>
            <person name="Lindner D.L."/>
        </authorList>
    </citation>
    <scope>NUCLEOTIDE SEQUENCE [LARGE SCALE GENOMIC DNA]</scope>
    <source>
        <strain evidence="7">UAMH 10579</strain>
    </source>
</reference>
<feature type="transmembrane region" description="Helical" evidence="5">
    <location>
        <begin position="243"/>
        <end position="267"/>
    </location>
</feature>
<dbReference type="OrthoDB" id="4078873at2759"/>
<name>A0A1B8GKF3_9PEZI</name>
<feature type="transmembrane region" description="Helical" evidence="5">
    <location>
        <begin position="119"/>
        <end position="143"/>
    </location>
</feature>
<evidence type="ECO:0000256" key="3">
    <source>
        <dbReference type="ARBA" id="ARBA00022989"/>
    </source>
</evidence>
<reference evidence="6 7" key="1">
    <citation type="submission" date="2016-03" db="EMBL/GenBank/DDBJ databases">
        <title>Comparative genomics of Pseudogymnoascus destructans, the fungus causing white-nose syndrome of bats.</title>
        <authorList>
            <person name="Palmer J.M."/>
            <person name="Drees K.P."/>
            <person name="Foster J.T."/>
            <person name="Lindner D.L."/>
        </authorList>
    </citation>
    <scope>NUCLEOTIDE SEQUENCE [LARGE SCALE GENOMIC DNA]</scope>
    <source>
        <strain evidence="6 7">UAMH 10579</strain>
    </source>
</reference>
<dbReference type="GO" id="GO:0022857">
    <property type="term" value="F:transmembrane transporter activity"/>
    <property type="evidence" value="ECO:0007669"/>
    <property type="project" value="InterPro"/>
</dbReference>
<evidence type="ECO:0008006" key="8">
    <source>
        <dbReference type="Google" id="ProtNLM"/>
    </source>
</evidence>
<feature type="transmembrane region" description="Helical" evidence="5">
    <location>
        <begin position="184"/>
        <end position="201"/>
    </location>
</feature>
<feature type="transmembrane region" description="Helical" evidence="5">
    <location>
        <begin position="328"/>
        <end position="348"/>
    </location>
</feature>
<feature type="transmembrane region" description="Helical" evidence="5">
    <location>
        <begin position="368"/>
        <end position="388"/>
    </location>
</feature>
<accession>A0A1B8GKF3</accession>
<organism evidence="6 7">
    <name type="scientific">Pseudogymnoascus verrucosus</name>
    <dbReference type="NCBI Taxonomy" id="342668"/>
    <lineage>
        <taxon>Eukaryota</taxon>
        <taxon>Fungi</taxon>
        <taxon>Dikarya</taxon>
        <taxon>Ascomycota</taxon>
        <taxon>Pezizomycotina</taxon>
        <taxon>Leotiomycetes</taxon>
        <taxon>Thelebolales</taxon>
        <taxon>Thelebolaceae</taxon>
        <taxon>Pseudogymnoascus</taxon>
    </lineage>
</organism>
<feature type="transmembrane region" description="Helical" evidence="5">
    <location>
        <begin position="434"/>
        <end position="453"/>
    </location>
</feature>
<dbReference type="InterPro" id="IPR011701">
    <property type="entry name" value="MFS"/>
</dbReference>
<feature type="transmembrane region" description="Helical" evidence="5">
    <location>
        <begin position="572"/>
        <end position="591"/>
    </location>
</feature>
<evidence type="ECO:0000313" key="7">
    <source>
        <dbReference type="Proteomes" id="UP000091956"/>
    </source>
</evidence>
<evidence type="ECO:0000313" key="6">
    <source>
        <dbReference type="EMBL" id="OBT96236.1"/>
    </source>
</evidence>
<feature type="transmembrane region" description="Helical" evidence="5">
    <location>
        <begin position="459"/>
        <end position="486"/>
    </location>
</feature>
<gene>
    <name evidence="6" type="ORF">VE01_05816</name>
</gene>
<feature type="transmembrane region" description="Helical" evidence="5">
    <location>
        <begin position="88"/>
        <end position="107"/>
    </location>
</feature>
<dbReference type="GO" id="GO:0005886">
    <property type="term" value="C:plasma membrane"/>
    <property type="evidence" value="ECO:0007669"/>
    <property type="project" value="TreeGrafter"/>
</dbReference>
<dbReference type="RefSeq" id="XP_018129969.1">
    <property type="nucleotide sequence ID" value="XM_018275274.2"/>
</dbReference>
<sequence>MFAIMGNPNPLLLEADTEKNLDRSLDKNPEKSLDKSDNADQHAIETFAAWGANRNNEEHGYDSDGKSWHDGVLRIRAITTMWSKKSMWSMFALLWLISFVDIIQNALDYSLNPYITSSFASHGLMNVSSVMSSAVGACTPLALAKIIDIWGRVEGFTFMLIICVIGMILKATTHSVQQYVGAHVLYWTGHIGMMYVINVMVSDMTTLRNRAILFAVNGLPRVASTFLGPRIGQAFYDNLNYRWAFGAFSIILVGCSIPAMGLMVFMYRKADRAGLVKKHESSGRKWYQSILHYAIEIDVLGILLICGAVILTTIPFSLIYYAPQGWKTPYIIAMLVLGVLLYPAFWLYEVTLAPKQFLDFRYLKNGTILGSCFLYGVMFLSTFTWNAYLYSFIQVVYLLDISTANYVVNSYSLTSTVLSPIVAFIISYTGNFKWVAYSGVPIMLLGTALILPFRTAENVGLVALTQVVVGLGAGIFATCSSIAIMVPVTHEEFAAVNALSSLFGGFGASIGSAIAGAIWNNVAPGELLRRLPTGSKDQAAKIFGDINVQIALPIGSLEREAIVGTYRHVMKLMTITGVCLMPLCAISIFFWKNVNIRKLEEEKGKQTKGTVL</sequence>
<dbReference type="Pfam" id="PF07690">
    <property type="entry name" value="MFS_1"/>
    <property type="match status" value="1"/>
</dbReference>
<feature type="transmembrane region" description="Helical" evidence="5">
    <location>
        <begin position="155"/>
        <end position="172"/>
    </location>
</feature>
<dbReference type="GeneID" id="28839202"/>
<dbReference type="AlphaFoldDB" id="A0A1B8GKF3"/>
<keyword evidence="3 5" id="KW-1133">Transmembrane helix</keyword>
<dbReference type="InterPro" id="IPR036259">
    <property type="entry name" value="MFS_trans_sf"/>
</dbReference>
<dbReference type="SUPFAM" id="SSF103473">
    <property type="entry name" value="MFS general substrate transporter"/>
    <property type="match status" value="1"/>
</dbReference>
<evidence type="ECO:0000256" key="2">
    <source>
        <dbReference type="ARBA" id="ARBA00022692"/>
    </source>
</evidence>
<dbReference type="Proteomes" id="UP000091956">
    <property type="component" value="Unassembled WGS sequence"/>
</dbReference>
<proteinExistence type="predicted"/>
<dbReference type="EMBL" id="KV460229">
    <property type="protein sequence ID" value="OBT96236.1"/>
    <property type="molecule type" value="Genomic_DNA"/>
</dbReference>
<comment type="subcellular location">
    <subcellularLocation>
        <location evidence="1">Membrane</location>
        <topology evidence="1">Multi-pass membrane protein</topology>
    </subcellularLocation>
</comment>
<feature type="transmembrane region" description="Helical" evidence="5">
    <location>
        <begin position="408"/>
        <end position="427"/>
    </location>
</feature>
<dbReference type="PANTHER" id="PTHR23501">
    <property type="entry name" value="MAJOR FACILITATOR SUPERFAMILY"/>
    <property type="match status" value="1"/>
</dbReference>
<dbReference type="PANTHER" id="PTHR23501:SF107">
    <property type="entry name" value="TRANSPORTER, PUTATIVE (AFU_ORTHOLOGUE AFUA_7G04730)-RELATED"/>
    <property type="match status" value="1"/>
</dbReference>
<feature type="transmembrane region" description="Helical" evidence="5">
    <location>
        <begin position="498"/>
        <end position="519"/>
    </location>
</feature>
<keyword evidence="4 5" id="KW-0472">Membrane</keyword>
<dbReference type="Gene3D" id="1.20.1250.20">
    <property type="entry name" value="MFS general substrate transporter like domains"/>
    <property type="match status" value="2"/>
</dbReference>
<protein>
    <recommendedName>
        <fullName evidence="8">Major facilitator superfamily (MFS) profile domain-containing protein</fullName>
    </recommendedName>
</protein>
<evidence type="ECO:0000256" key="1">
    <source>
        <dbReference type="ARBA" id="ARBA00004141"/>
    </source>
</evidence>